<feature type="compositionally biased region" description="Basic and acidic residues" evidence="1">
    <location>
        <begin position="49"/>
        <end position="61"/>
    </location>
</feature>
<dbReference type="KEGG" id="azc:AZC_0827"/>
<organism evidence="2 3">
    <name type="scientific">Azorhizobium caulinodans (strain ATCC 43989 / DSM 5975 / JCM 20966 / LMG 6465 / NBRC 14845 / NCIMB 13405 / ORS 571)</name>
    <dbReference type="NCBI Taxonomy" id="438753"/>
    <lineage>
        <taxon>Bacteria</taxon>
        <taxon>Pseudomonadati</taxon>
        <taxon>Pseudomonadota</taxon>
        <taxon>Alphaproteobacteria</taxon>
        <taxon>Hyphomicrobiales</taxon>
        <taxon>Xanthobacteraceae</taxon>
        <taxon>Azorhizobium</taxon>
    </lineage>
</organism>
<feature type="region of interest" description="Disordered" evidence="1">
    <location>
        <begin position="1"/>
        <end position="90"/>
    </location>
</feature>
<reference evidence="2 3" key="1">
    <citation type="journal article" date="2007" name="Appl. Environ. Microbiol.">
        <title>Rhizobial factors required for stem nodule maturation and maintenance in Sesbania rostrata-Azorhizobium caulinodans ORS571 symbiosis.</title>
        <authorList>
            <person name="Suzuki S."/>
            <person name="Aono T."/>
            <person name="Lee KB."/>
            <person name="Suzuki T."/>
            <person name="Liu CT."/>
            <person name="Miwa H."/>
            <person name="Wakao S."/>
            <person name="Iki T."/>
            <person name="Oyaizu H."/>
        </authorList>
    </citation>
    <scope>NUCLEOTIDE SEQUENCE [LARGE SCALE GENOMIC DNA]</scope>
    <source>
        <strain evidence="3">ATCC 43989 / DSM 5975 / JCM 20966 / LMG 6465 / NBRC 14845 / NCIMB 13405 / ORS 571</strain>
    </source>
</reference>
<dbReference type="HOGENOM" id="CLU_1493288_0_0_5"/>
<reference evidence="2 3" key="4">
    <citation type="journal article" date="2009" name="Appl. Environ. Microbiol.">
        <title>Comparative genome-wide transcriptional profiling of Azorhizobium caulinodans ORS571 grown under free-living and symbiotic conditions.</title>
        <authorList>
            <person name="Tsukada S."/>
            <person name="Aono T."/>
            <person name="Akiba N."/>
            <person name="Lee KB."/>
            <person name="Liu CT."/>
            <person name="Toyazaki H."/>
            <person name="Oyaizu H."/>
        </authorList>
    </citation>
    <scope>NUCLEOTIDE SEQUENCE [LARGE SCALE GENOMIC DNA]</scope>
    <source>
        <strain evidence="3">ATCC 43989 / DSM 5975 / JCM 20966 / LMG 6465 / NBRC 14845 / NCIMB 13405 / ORS 571</strain>
    </source>
</reference>
<reference evidence="2 3" key="6">
    <citation type="journal article" date="2011" name="Appl. Environ. Microbiol.">
        <title>Involvement of the azorhizobial chromosome partition gene (parA) in the onset of bacteroid differentiation during Sesbania rostrata stem nodule development.</title>
        <authorList>
            <person name="Liu CT."/>
            <person name="Lee KB."/>
            <person name="Wang YS."/>
            <person name="Peng MH."/>
            <person name="Lee KT."/>
            <person name="Suzuki S."/>
            <person name="Suzuki T."/>
            <person name="Oyaizu H."/>
        </authorList>
    </citation>
    <scope>NUCLEOTIDE SEQUENCE [LARGE SCALE GENOMIC DNA]</scope>
    <source>
        <strain evidence="3">ATCC 43989 / DSM 5975 / JCM 20966 / LMG 6465 / NBRC 14845 / NCIMB 13405 / ORS 571</strain>
    </source>
</reference>
<protein>
    <submittedName>
        <fullName evidence="2">Uncharacterized protein</fullName>
    </submittedName>
</protein>
<dbReference type="EMBL" id="AP009384">
    <property type="protein sequence ID" value="BAF86825.1"/>
    <property type="molecule type" value="Genomic_DNA"/>
</dbReference>
<sequence length="180" mass="19310">MRPNLEGAPSPLSSRDQEPAMPEKNLMPDDRQQNAQDRASIGIGPTEPIFDRARDQSEAHQGRGPTGSFGGDRPAERTTSAIAAFDGRDHLPGTAMDREEAYWDKPLAHVIALTASPRRALRTLGEAGAFLSSGEASVPHSSALQAVAQALADAARSGTDADIHRATDMLEHYLTEMRLS</sequence>
<gene>
    <name evidence="2" type="ordered locus">AZC_0827</name>
</gene>
<reference evidence="3" key="2">
    <citation type="submission" date="2007-04" db="EMBL/GenBank/DDBJ databases">
        <title>Complete genome sequence of the nitrogen-fixing bacterium Azorhizobium caulinodans ORS571.</title>
        <authorList>
            <person name="Lee K.B."/>
            <person name="Backer P.D."/>
            <person name="Aono T."/>
            <person name="Liu C.T."/>
            <person name="Suzuki S."/>
            <person name="Suzuki T."/>
            <person name="Kaneko T."/>
            <person name="Yamada M."/>
            <person name="Tabata S."/>
            <person name="Kupfer D.M."/>
            <person name="Najar F.Z."/>
            <person name="Wiley G.B."/>
            <person name="Roe B."/>
            <person name="Binnewies T."/>
            <person name="Ussery D."/>
            <person name="Vereecke D."/>
            <person name="Gevers D."/>
            <person name="Holsters M."/>
            <person name="Oyaizu H."/>
        </authorList>
    </citation>
    <scope>NUCLEOTIDE SEQUENCE [LARGE SCALE GENOMIC DNA]</scope>
    <source>
        <strain evidence="3">ATCC 43989 / DSM 5975 / JCM 20966 / LMG 6465 / NBRC 14845 / NCIMB 13405 / ORS 571</strain>
    </source>
</reference>
<name>A8HTE4_AZOC5</name>
<reference evidence="2 3" key="3">
    <citation type="journal article" date="2008" name="BMC Genomics">
        <title>The genome of the versatile nitrogen fixer Azorhizobium caulinodans ORS571.</title>
        <authorList>
            <person name="Lee KB."/>
            <person name="Backer P.D."/>
            <person name="Aono T."/>
            <person name="Liu CT."/>
            <person name="Suzuki S."/>
            <person name="Suzuki T."/>
            <person name="Kaneko T."/>
            <person name="Yamada M."/>
            <person name="Tabata S."/>
            <person name="Kupfer D.M."/>
            <person name="Najar F.Z."/>
            <person name="Wiley G.B."/>
            <person name="Roe B."/>
            <person name="Binnewies T.T."/>
            <person name="Ussery D.W."/>
            <person name="D'Haeze W."/>
            <person name="Herder J.D."/>
            <person name="Gevers D."/>
            <person name="Vereecke D."/>
            <person name="Holsters M."/>
            <person name="Oyaizu H."/>
        </authorList>
    </citation>
    <scope>NUCLEOTIDE SEQUENCE [LARGE SCALE GENOMIC DNA]</scope>
    <source>
        <strain evidence="3">ATCC 43989 / DSM 5975 / JCM 20966 / LMG 6465 / NBRC 14845 / NCIMB 13405 / ORS 571</strain>
    </source>
</reference>
<accession>A8HTE4</accession>
<keyword evidence="3" id="KW-1185">Reference proteome</keyword>
<evidence type="ECO:0000313" key="3">
    <source>
        <dbReference type="Proteomes" id="UP000000270"/>
    </source>
</evidence>
<dbReference type="AlphaFoldDB" id="A8HTE4"/>
<evidence type="ECO:0000313" key="2">
    <source>
        <dbReference type="EMBL" id="BAF86825.1"/>
    </source>
</evidence>
<evidence type="ECO:0000256" key="1">
    <source>
        <dbReference type="SAM" id="MobiDB-lite"/>
    </source>
</evidence>
<reference evidence="2 3" key="5">
    <citation type="journal article" date="2010" name="Appl. Environ. Microbiol.">
        <title>phrR-like gene praR of Azorhizobium caulinodans ORS571 is essential for symbiosis with Sesbania rostrata and is involved in expression of reb genes.</title>
        <authorList>
            <person name="Akiba N."/>
            <person name="Aono T."/>
            <person name="Toyazaki H."/>
            <person name="Sato S."/>
            <person name="Oyaizu H."/>
        </authorList>
    </citation>
    <scope>NUCLEOTIDE SEQUENCE [LARGE SCALE GENOMIC DNA]</scope>
    <source>
        <strain evidence="3">ATCC 43989 / DSM 5975 / JCM 20966 / LMG 6465 / NBRC 14845 / NCIMB 13405 / ORS 571</strain>
    </source>
</reference>
<proteinExistence type="predicted"/>
<dbReference type="Proteomes" id="UP000000270">
    <property type="component" value="Chromosome"/>
</dbReference>